<dbReference type="RefSeq" id="WP_344164063.1">
    <property type="nucleotide sequence ID" value="NZ_BAAAPC010000016.1"/>
</dbReference>
<dbReference type="Proteomes" id="UP001501585">
    <property type="component" value="Unassembled WGS sequence"/>
</dbReference>
<evidence type="ECO:0000256" key="2">
    <source>
        <dbReference type="SAM" id="Phobius"/>
    </source>
</evidence>
<sequence>MSRPESDAARQRPAGRHRNSGYRIELIVGLAVVAAGVSLIVIDGRTSDWGNGAQTTASTPASPSPSADTDGSPGERRAAVADDAEDEGKGEDTPVLLRSVEDEVKDGSGDLTVVPGTSEVAGKGPLKRYMVEVETGLPGDPEDFAAAVDQVLSDDRSWIADGAMSMQRVDSGPVDFRVTLAAPDTVDSLCAPLRTMGYVSCHQGGRSIINQNRWVSGVEHFDGDLETYRTYVINHEVGHALGKGHVPCPGRGETAPVMQQQTFGLDGCTANGWPNP</sequence>
<gene>
    <name evidence="4" type="ORF">GCM10009799_36710</name>
</gene>
<dbReference type="SUPFAM" id="SSF55486">
    <property type="entry name" value="Metalloproteases ('zincins'), catalytic domain"/>
    <property type="match status" value="1"/>
</dbReference>
<accession>A0ABP5EUC1</accession>
<evidence type="ECO:0000256" key="1">
    <source>
        <dbReference type="SAM" id="MobiDB-lite"/>
    </source>
</evidence>
<organism evidence="4 5">
    <name type="scientific">Nocardiopsis rhodophaea</name>
    <dbReference type="NCBI Taxonomy" id="280238"/>
    <lineage>
        <taxon>Bacteria</taxon>
        <taxon>Bacillati</taxon>
        <taxon>Actinomycetota</taxon>
        <taxon>Actinomycetes</taxon>
        <taxon>Streptosporangiales</taxon>
        <taxon>Nocardiopsidaceae</taxon>
        <taxon>Nocardiopsis</taxon>
    </lineage>
</organism>
<keyword evidence="2" id="KW-0472">Membrane</keyword>
<reference evidence="5" key="1">
    <citation type="journal article" date="2019" name="Int. J. Syst. Evol. Microbiol.">
        <title>The Global Catalogue of Microorganisms (GCM) 10K type strain sequencing project: providing services to taxonomists for standard genome sequencing and annotation.</title>
        <authorList>
            <consortium name="The Broad Institute Genomics Platform"/>
            <consortium name="The Broad Institute Genome Sequencing Center for Infectious Disease"/>
            <person name="Wu L."/>
            <person name="Ma J."/>
        </authorList>
    </citation>
    <scope>NUCLEOTIDE SEQUENCE [LARGE SCALE GENOMIC DNA]</scope>
    <source>
        <strain evidence="5">JCM 15313</strain>
    </source>
</reference>
<feature type="region of interest" description="Disordered" evidence="1">
    <location>
        <begin position="47"/>
        <end position="94"/>
    </location>
</feature>
<evidence type="ECO:0000313" key="5">
    <source>
        <dbReference type="Proteomes" id="UP001501585"/>
    </source>
</evidence>
<evidence type="ECO:0000259" key="3">
    <source>
        <dbReference type="Pfam" id="PF11350"/>
    </source>
</evidence>
<comment type="caution">
    <text evidence="4">The sequence shown here is derived from an EMBL/GenBank/DDBJ whole genome shotgun (WGS) entry which is preliminary data.</text>
</comment>
<feature type="transmembrane region" description="Helical" evidence="2">
    <location>
        <begin position="21"/>
        <end position="42"/>
    </location>
</feature>
<keyword evidence="2" id="KW-0812">Transmembrane</keyword>
<feature type="compositionally biased region" description="Low complexity" evidence="1">
    <location>
        <begin position="55"/>
        <end position="72"/>
    </location>
</feature>
<protein>
    <submittedName>
        <fullName evidence="4">DUF3152 domain-containing protein</fullName>
    </submittedName>
</protein>
<keyword evidence="5" id="KW-1185">Reference proteome</keyword>
<keyword evidence="2" id="KW-1133">Transmembrane helix</keyword>
<dbReference type="EMBL" id="BAAAPC010000016">
    <property type="protein sequence ID" value="GAA2005897.1"/>
    <property type="molecule type" value="Genomic_DNA"/>
</dbReference>
<dbReference type="InterPro" id="IPR022603">
    <property type="entry name" value="DUF3152"/>
</dbReference>
<evidence type="ECO:0000313" key="4">
    <source>
        <dbReference type="EMBL" id="GAA2005897.1"/>
    </source>
</evidence>
<name>A0ABP5EUC1_9ACTN</name>
<proteinExistence type="predicted"/>
<feature type="domain" description="DUF3152" evidence="3">
    <location>
        <begin position="105"/>
        <end position="266"/>
    </location>
</feature>
<dbReference type="Pfam" id="PF11350">
    <property type="entry name" value="DUF3152"/>
    <property type="match status" value="1"/>
</dbReference>